<comment type="caution">
    <text evidence="2">The sequence shown here is derived from an EMBL/GenBank/DDBJ whole genome shotgun (WGS) entry which is preliminary data.</text>
</comment>
<evidence type="ECO:0000256" key="1">
    <source>
        <dbReference type="SAM" id="Phobius"/>
    </source>
</evidence>
<sequence length="79" mass="8485">MLIILEILGFLICINSGIRLLFAVSVYAGLKGANKWTAEGDQVAVNNANLKKAVNTLRTNSILLVVGGILIFIGENYAH</sequence>
<feature type="transmembrane region" description="Helical" evidence="1">
    <location>
        <begin position="7"/>
        <end position="30"/>
    </location>
</feature>
<proteinExistence type="predicted"/>
<reference evidence="2 3" key="1">
    <citation type="submission" date="2024-04" db="EMBL/GenBank/DDBJ databases">
        <title>Flavobacterium sp. DGU11 16S ribosomal RNA gene Genome sequencing and assembly.</title>
        <authorList>
            <person name="Park S."/>
        </authorList>
    </citation>
    <scope>NUCLEOTIDE SEQUENCE [LARGE SCALE GENOMIC DNA]</scope>
    <source>
        <strain evidence="2 3">DGU11</strain>
    </source>
</reference>
<keyword evidence="3" id="KW-1185">Reference proteome</keyword>
<dbReference type="EMBL" id="JBBYHR010000001">
    <property type="protein sequence ID" value="MEL1242917.1"/>
    <property type="molecule type" value="Genomic_DNA"/>
</dbReference>
<evidence type="ECO:0000313" key="2">
    <source>
        <dbReference type="EMBL" id="MEL1242917.1"/>
    </source>
</evidence>
<keyword evidence="1" id="KW-0472">Membrane</keyword>
<dbReference type="Proteomes" id="UP001464555">
    <property type="component" value="Unassembled WGS sequence"/>
</dbReference>
<dbReference type="RefSeq" id="WP_341695237.1">
    <property type="nucleotide sequence ID" value="NZ_JBBYHR010000001.1"/>
</dbReference>
<gene>
    <name evidence="2" type="ORF">AAEO56_01475</name>
</gene>
<organism evidence="2 3">
    <name type="scientific">Flavobacterium arundinis</name>
    <dbReference type="NCBI Taxonomy" id="3139143"/>
    <lineage>
        <taxon>Bacteria</taxon>
        <taxon>Pseudomonadati</taxon>
        <taxon>Bacteroidota</taxon>
        <taxon>Flavobacteriia</taxon>
        <taxon>Flavobacteriales</taxon>
        <taxon>Flavobacteriaceae</taxon>
        <taxon>Flavobacterium</taxon>
    </lineage>
</organism>
<feature type="transmembrane region" description="Helical" evidence="1">
    <location>
        <begin position="61"/>
        <end position="78"/>
    </location>
</feature>
<evidence type="ECO:0000313" key="3">
    <source>
        <dbReference type="Proteomes" id="UP001464555"/>
    </source>
</evidence>
<keyword evidence="1" id="KW-0812">Transmembrane</keyword>
<protein>
    <submittedName>
        <fullName evidence="2">Uncharacterized protein</fullName>
    </submittedName>
</protein>
<keyword evidence="1" id="KW-1133">Transmembrane helix</keyword>
<name>A0ABU9HTN5_9FLAO</name>
<accession>A0ABU9HTN5</accession>